<evidence type="ECO:0000313" key="7">
    <source>
        <dbReference type="Proteomes" id="UP000663870"/>
    </source>
</evidence>
<accession>A0A816GSC9</accession>
<keyword evidence="7" id="KW-1185">Reference proteome</keyword>
<feature type="non-terminal residue" evidence="6">
    <location>
        <position position="87"/>
    </location>
</feature>
<keyword evidence="3" id="KW-0677">Repeat</keyword>
<dbReference type="PANTHER" id="PTHR15722">
    <property type="entry name" value="IFT140/172-RELATED"/>
    <property type="match status" value="1"/>
</dbReference>
<evidence type="ECO:0000256" key="1">
    <source>
        <dbReference type="ARBA" id="ARBA00004138"/>
    </source>
</evidence>
<dbReference type="GO" id="GO:0030992">
    <property type="term" value="C:intraciliary transport particle B"/>
    <property type="evidence" value="ECO:0007669"/>
    <property type="project" value="TreeGrafter"/>
</dbReference>
<evidence type="ECO:0000256" key="5">
    <source>
        <dbReference type="ARBA" id="ARBA00023273"/>
    </source>
</evidence>
<dbReference type="PANTHER" id="PTHR15722:SF2">
    <property type="entry name" value="INTRAFLAGELLAR TRANSPORT PROTEIN 172 HOMOLOG"/>
    <property type="match status" value="1"/>
</dbReference>
<gene>
    <name evidence="6" type="ORF">JXQ802_LOCUS58828</name>
</gene>
<keyword evidence="2" id="KW-0853">WD repeat</keyword>
<dbReference type="EMBL" id="CAJNOL010017556">
    <property type="protein sequence ID" value="CAF1678874.1"/>
    <property type="molecule type" value="Genomic_DNA"/>
</dbReference>
<proteinExistence type="predicted"/>
<reference evidence="6" key="1">
    <citation type="submission" date="2021-02" db="EMBL/GenBank/DDBJ databases">
        <authorList>
            <person name="Nowell W R."/>
        </authorList>
    </citation>
    <scope>NUCLEOTIDE SEQUENCE</scope>
</reference>
<dbReference type="GO" id="GO:0005930">
    <property type="term" value="C:axoneme"/>
    <property type="evidence" value="ECO:0007669"/>
    <property type="project" value="TreeGrafter"/>
</dbReference>
<evidence type="ECO:0000256" key="3">
    <source>
        <dbReference type="ARBA" id="ARBA00022737"/>
    </source>
</evidence>
<dbReference type="Proteomes" id="UP000663870">
    <property type="component" value="Unassembled WGS sequence"/>
</dbReference>
<sequence length="87" mass="10214">GDAGVKLLNKLGHAEQALELACEQHTFEFAFDIARLLLKDKLPEVHYKYALHLEDERRYLEAEAEFLKAKKPRDAVLMYVQIKDWDR</sequence>
<feature type="non-terminal residue" evidence="6">
    <location>
        <position position="1"/>
    </location>
</feature>
<keyword evidence="4" id="KW-0969">Cilium</keyword>
<dbReference type="GO" id="GO:0036064">
    <property type="term" value="C:ciliary basal body"/>
    <property type="evidence" value="ECO:0007669"/>
    <property type="project" value="TreeGrafter"/>
</dbReference>
<dbReference type="AlphaFoldDB" id="A0A816GSC9"/>
<comment type="caution">
    <text evidence="6">The sequence shown here is derived from an EMBL/GenBank/DDBJ whole genome shotgun (WGS) entry which is preliminary data.</text>
</comment>
<evidence type="ECO:0000256" key="4">
    <source>
        <dbReference type="ARBA" id="ARBA00023069"/>
    </source>
</evidence>
<protein>
    <submittedName>
        <fullName evidence="6">Uncharacterized protein</fullName>
    </submittedName>
</protein>
<keyword evidence="5" id="KW-0966">Cell projection</keyword>
<name>A0A816GSC9_9BILA</name>
<dbReference type="GO" id="GO:0042073">
    <property type="term" value="P:intraciliary transport"/>
    <property type="evidence" value="ECO:0007669"/>
    <property type="project" value="TreeGrafter"/>
</dbReference>
<organism evidence="6 7">
    <name type="scientific">Rotaria sordida</name>
    <dbReference type="NCBI Taxonomy" id="392033"/>
    <lineage>
        <taxon>Eukaryota</taxon>
        <taxon>Metazoa</taxon>
        <taxon>Spiralia</taxon>
        <taxon>Gnathifera</taxon>
        <taxon>Rotifera</taxon>
        <taxon>Eurotatoria</taxon>
        <taxon>Bdelloidea</taxon>
        <taxon>Philodinida</taxon>
        <taxon>Philodinidae</taxon>
        <taxon>Rotaria</taxon>
    </lineage>
</organism>
<evidence type="ECO:0000313" key="6">
    <source>
        <dbReference type="EMBL" id="CAF1678874.1"/>
    </source>
</evidence>
<evidence type="ECO:0000256" key="2">
    <source>
        <dbReference type="ARBA" id="ARBA00022574"/>
    </source>
</evidence>
<comment type="subcellular location">
    <subcellularLocation>
        <location evidence="1">Cell projection</location>
        <location evidence="1">Cilium</location>
    </subcellularLocation>
</comment>